<protein>
    <submittedName>
        <fullName evidence="1">Uncharacterized protein</fullName>
    </submittedName>
</protein>
<accession>A0A3B0S730</accession>
<dbReference type="AlphaFoldDB" id="A0A3B0S730"/>
<organism evidence="1">
    <name type="scientific">hydrothermal vent metagenome</name>
    <dbReference type="NCBI Taxonomy" id="652676"/>
    <lineage>
        <taxon>unclassified sequences</taxon>
        <taxon>metagenomes</taxon>
        <taxon>ecological metagenomes</taxon>
    </lineage>
</organism>
<evidence type="ECO:0000313" key="1">
    <source>
        <dbReference type="EMBL" id="VAW00768.1"/>
    </source>
</evidence>
<sequence>MKKVAHSFLLVTAVRAPKQDCSNSIIKRVKTRHTPQIFGRT</sequence>
<proteinExistence type="predicted"/>
<dbReference type="EMBL" id="UOEE01000303">
    <property type="protein sequence ID" value="VAW00768.1"/>
    <property type="molecule type" value="Genomic_DNA"/>
</dbReference>
<reference evidence="1" key="1">
    <citation type="submission" date="2018-06" db="EMBL/GenBank/DDBJ databases">
        <authorList>
            <person name="Zhirakovskaya E."/>
        </authorList>
    </citation>
    <scope>NUCLEOTIDE SEQUENCE</scope>
</reference>
<gene>
    <name evidence="1" type="ORF">MNBD_ALPHA06-245</name>
</gene>
<name>A0A3B0S730_9ZZZZ</name>